<dbReference type="Proteomes" id="UP000050920">
    <property type="component" value="Unassembled WGS sequence"/>
</dbReference>
<dbReference type="Gene3D" id="3.30.300.20">
    <property type="match status" value="1"/>
</dbReference>
<dbReference type="SUPFAM" id="SSF54814">
    <property type="entry name" value="Prokaryotic type KH domain (KH-domain type II)"/>
    <property type="match status" value="1"/>
</dbReference>
<evidence type="ECO:0000256" key="2">
    <source>
        <dbReference type="ARBA" id="ARBA00022884"/>
    </source>
</evidence>
<dbReference type="GO" id="GO:0003723">
    <property type="term" value="F:RNA binding"/>
    <property type="evidence" value="ECO:0007669"/>
    <property type="project" value="UniProtKB-UniRule"/>
</dbReference>
<dbReference type="Pfam" id="PF13083">
    <property type="entry name" value="KH_KhpA-B"/>
    <property type="match status" value="1"/>
</dbReference>
<sequence>MADIKALITTVVTPLVQYPDDITIDFKETNRYLEYNLTVNPEDIGRVIGRQGRVASAIRTIVYSVRVSGPKRVRLTIEDGQSKNS</sequence>
<keyword evidence="1 3" id="KW-0963">Cytoplasm</keyword>
<dbReference type="EMBL" id="AYGX02000070">
    <property type="protein sequence ID" value="KRO27687.1"/>
    <property type="molecule type" value="Genomic_DNA"/>
</dbReference>
<comment type="caution">
    <text evidence="4">The sequence shown here is derived from an EMBL/GenBank/DDBJ whole genome shotgun (WGS) entry which is preliminary data.</text>
</comment>
<name>A0A0R2NPS7_9LACO</name>
<keyword evidence="3" id="KW-0961">Cell wall biogenesis/degradation</keyword>
<comment type="subcellular location">
    <subcellularLocation>
        <location evidence="3">Cytoplasm</location>
    </subcellularLocation>
</comment>
<evidence type="ECO:0000256" key="3">
    <source>
        <dbReference type="HAMAP-Rule" id="MF_00088"/>
    </source>
</evidence>
<accession>A0A0R2NPS7</accession>
<reference evidence="4 5" key="1">
    <citation type="journal article" date="2015" name="Genome Announc.">
        <title>Expanding the biotechnology potential of lactobacilli through comparative genomics of 213 strains and associated genera.</title>
        <authorList>
            <person name="Sun Z."/>
            <person name="Harris H.M."/>
            <person name="McCann A."/>
            <person name="Guo C."/>
            <person name="Argimon S."/>
            <person name="Zhang W."/>
            <person name="Yang X."/>
            <person name="Jeffery I.B."/>
            <person name="Cooney J.C."/>
            <person name="Kagawa T.F."/>
            <person name="Liu W."/>
            <person name="Song Y."/>
            <person name="Salvetti E."/>
            <person name="Wrobel A."/>
            <person name="Rasinkangas P."/>
            <person name="Parkhill J."/>
            <person name="Rea M.C."/>
            <person name="O'Sullivan O."/>
            <person name="Ritari J."/>
            <person name="Douillard F.P."/>
            <person name="Paul Ross R."/>
            <person name="Yang R."/>
            <person name="Briner A.E."/>
            <person name="Felis G.E."/>
            <person name="de Vos W.M."/>
            <person name="Barrangou R."/>
            <person name="Klaenhammer T.R."/>
            <person name="Caufield P.W."/>
            <person name="Cui Y."/>
            <person name="Zhang H."/>
            <person name="O'Toole P.W."/>
        </authorList>
    </citation>
    <scope>NUCLEOTIDE SEQUENCE [LARGE SCALE GENOMIC DNA]</scope>
    <source>
        <strain evidence="4 5">DSM 21115</strain>
    </source>
</reference>
<keyword evidence="3" id="KW-0143">Chaperone</keyword>
<dbReference type="InterPro" id="IPR015946">
    <property type="entry name" value="KH_dom-like_a/b"/>
</dbReference>
<keyword evidence="3" id="KW-0133">Cell shape</keyword>
<dbReference type="GO" id="GO:0071555">
    <property type="term" value="P:cell wall organization"/>
    <property type="evidence" value="ECO:0007669"/>
    <property type="project" value="UniProtKB-KW"/>
</dbReference>
<dbReference type="InterPro" id="IPR020627">
    <property type="entry name" value="KhpA"/>
</dbReference>
<gene>
    <name evidence="3" type="primary">khpA</name>
    <name evidence="4" type="ORF">DY78_GL002936</name>
</gene>
<protein>
    <recommendedName>
        <fullName evidence="3">RNA-binding protein KhpA</fullName>
    </recommendedName>
    <alternativeName>
        <fullName evidence="3">KH-domain protein A</fullName>
    </alternativeName>
</protein>
<comment type="function">
    <text evidence="3">A probable RNA chaperone. Forms a complex with KhpB which binds to cellular RNA and controls its expression. Plays a role in peptidoglycan (PG) homeostasis and cell length regulation.</text>
</comment>
<dbReference type="InterPro" id="IPR009019">
    <property type="entry name" value="KH_sf_prok-type"/>
</dbReference>
<dbReference type="RefSeq" id="WP_024625617.1">
    <property type="nucleotide sequence ID" value="NZ_AYGX02000070.1"/>
</dbReference>
<dbReference type="GO" id="GO:0008360">
    <property type="term" value="P:regulation of cell shape"/>
    <property type="evidence" value="ECO:0007669"/>
    <property type="project" value="UniProtKB-KW"/>
</dbReference>
<dbReference type="GO" id="GO:0005737">
    <property type="term" value="C:cytoplasm"/>
    <property type="evidence" value="ECO:0007669"/>
    <property type="project" value="UniProtKB-SubCell"/>
</dbReference>
<evidence type="ECO:0000256" key="1">
    <source>
        <dbReference type="ARBA" id="ARBA00022490"/>
    </source>
</evidence>
<dbReference type="CDD" id="cd22533">
    <property type="entry name" value="KH-II_YlqC-like"/>
    <property type="match status" value="1"/>
</dbReference>
<dbReference type="PANTHER" id="PTHR34654:SF1">
    <property type="entry name" value="RNA-BINDING PROTEIN KHPA"/>
    <property type="match status" value="1"/>
</dbReference>
<evidence type="ECO:0000313" key="5">
    <source>
        <dbReference type="Proteomes" id="UP000050920"/>
    </source>
</evidence>
<keyword evidence="2 3" id="KW-0694">RNA-binding</keyword>
<dbReference type="AlphaFoldDB" id="A0A0R2NPS7"/>
<dbReference type="HAMAP" id="MF_00088">
    <property type="entry name" value="KhpA"/>
    <property type="match status" value="1"/>
</dbReference>
<comment type="similarity">
    <text evidence="3">Belongs to the KhpA RNA-binding protein family.</text>
</comment>
<keyword evidence="5" id="KW-1185">Reference proteome</keyword>
<proteinExistence type="inferred from homology"/>
<dbReference type="GO" id="GO:0009252">
    <property type="term" value="P:peptidoglycan biosynthetic process"/>
    <property type="evidence" value="ECO:0007669"/>
    <property type="project" value="UniProtKB-UniRule"/>
</dbReference>
<comment type="subunit">
    <text evidence="3">Forms a complex with KhpB.</text>
</comment>
<dbReference type="PANTHER" id="PTHR34654">
    <property type="entry name" value="UPF0109 PROTEIN SCO5592"/>
    <property type="match status" value="1"/>
</dbReference>
<evidence type="ECO:0000313" key="4">
    <source>
        <dbReference type="EMBL" id="KRO27687.1"/>
    </source>
</evidence>
<organism evidence="4 5">
    <name type="scientific">Lactiplantibacillus fabifermentans DSM 21115</name>
    <dbReference type="NCBI Taxonomy" id="1413187"/>
    <lineage>
        <taxon>Bacteria</taxon>
        <taxon>Bacillati</taxon>
        <taxon>Bacillota</taxon>
        <taxon>Bacilli</taxon>
        <taxon>Lactobacillales</taxon>
        <taxon>Lactobacillaceae</taxon>
        <taxon>Lactiplantibacillus</taxon>
    </lineage>
</organism>